<dbReference type="InterPro" id="IPR035165">
    <property type="entry name" value="DUF5319"/>
</dbReference>
<organism evidence="1 2">
    <name type="scientific">Corynebacterium cystitidis DSM 20524</name>
    <dbReference type="NCBI Taxonomy" id="1121357"/>
    <lineage>
        <taxon>Bacteria</taxon>
        <taxon>Bacillati</taxon>
        <taxon>Actinomycetota</taxon>
        <taxon>Actinomycetes</taxon>
        <taxon>Mycobacteriales</taxon>
        <taxon>Corynebacteriaceae</taxon>
        <taxon>Corynebacterium</taxon>
    </lineage>
</organism>
<proteinExistence type="predicted"/>
<dbReference type="EMBL" id="FOGQ01000002">
    <property type="protein sequence ID" value="SER65280.1"/>
    <property type="molecule type" value="Genomic_DNA"/>
</dbReference>
<dbReference type="STRING" id="1121357.SAMN05661109_00705"/>
<evidence type="ECO:0008006" key="3">
    <source>
        <dbReference type="Google" id="ProtNLM"/>
    </source>
</evidence>
<accession>A0A1H9QXX2</accession>
<sequence>MMPRDPFADDPNDPASFLEEEHIEPLSDEERVALLQDLGHVRECKRVLRPRGIVGIYFLCEDCEILHFYDWDIMETNMVASLAGEVPPVHEPIMDPDPNAYVPWDYALGFLDGLDAR</sequence>
<evidence type="ECO:0000313" key="2">
    <source>
        <dbReference type="Proteomes" id="UP000198929"/>
    </source>
</evidence>
<reference evidence="2" key="1">
    <citation type="submission" date="2016-10" db="EMBL/GenBank/DDBJ databases">
        <authorList>
            <person name="Varghese N."/>
            <person name="Submissions S."/>
        </authorList>
    </citation>
    <scope>NUCLEOTIDE SEQUENCE [LARGE SCALE GENOMIC DNA]</scope>
    <source>
        <strain evidence="2">DSM 20524</strain>
    </source>
</reference>
<name>A0A1H9QXX2_9CORY</name>
<dbReference type="Proteomes" id="UP000198929">
    <property type="component" value="Unassembled WGS sequence"/>
</dbReference>
<keyword evidence="2" id="KW-1185">Reference proteome</keyword>
<gene>
    <name evidence="1" type="ORF">SAMN05661109_00705</name>
</gene>
<dbReference type="AlphaFoldDB" id="A0A1H9QXX2"/>
<dbReference type="Pfam" id="PF17252">
    <property type="entry name" value="DUF5319"/>
    <property type="match status" value="1"/>
</dbReference>
<evidence type="ECO:0000313" key="1">
    <source>
        <dbReference type="EMBL" id="SER65280.1"/>
    </source>
</evidence>
<protein>
    <recommendedName>
        <fullName evidence="3">DUF5319 domain-containing protein</fullName>
    </recommendedName>
</protein>